<dbReference type="KEGG" id="dee:HQN60_03765"/>
<evidence type="ECO:0000256" key="3">
    <source>
        <dbReference type="ARBA" id="ARBA00022692"/>
    </source>
</evidence>
<keyword evidence="3 6" id="KW-0812">Transmembrane</keyword>
<organism evidence="7 8">
    <name type="scientific">Deefgea piscis</name>
    <dbReference type="NCBI Taxonomy" id="2739061"/>
    <lineage>
        <taxon>Bacteria</taxon>
        <taxon>Pseudomonadati</taxon>
        <taxon>Pseudomonadota</taxon>
        <taxon>Betaproteobacteria</taxon>
        <taxon>Neisseriales</taxon>
        <taxon>Chitinibacteraceae</taxon>
        <taxon>Deefgea</taxon>
    </lineage>
</organism>
<comment type="subcellular location">
    <subcellularLocation>
        <location evidence="1">Cell membrane</location>
        <topology evidence="1">Multi-pass membrane protein</topology>
    </subcellularLocation>
</comment>
<keyword evidence="5 6" id="KW-0472">Membrane</keyword>
<feature type="transmembrane region" description="Helical" evidence="6">
    <location>
        <begin position="40"/>
        <end position="64"/>
    </location>
</feature>
<dbReference type="GO" id="GO:0015171">
    <property type="term" value="F:amino acid transmembrane transporter activity"/>
    <property type="evidence" value="ECO:0007669"/>
    <property type="project" value="TreeGrafter"/>
</dbReference>
<keyword evidence="4 6" id="KW-1133">Transmembrane helix</keyword>
<evidence type="ECO:0000256" key="5">
    <source>
        <dbReference type="ARBA" id="ARBA00023136"/>
    </source>
</evidence>
<dbReference type="AlphaFoldDB" id="A0A6M8SVA3"/>
<keyword evidence="8" id="KW-1185">Reference proteome</keyword>
<evidence type="ECO:0000313" key="7">
    <source>
        <dbReference type="EMBL" id="QKJ68084.1"/>
    </source>
</evidence>
<dbReference type="EMBL" id="CP054143">
    <property type="protein sequence ID" value="QKJ68084.1"/>
    <property type="molecule type" value="Genomic_DNA"/>
</dbReference>
<sequence>MVFDLVVFTKALGLCAALIMAIGAQNAYVLKMGIQKQHLLLTLAVCITLDGLLITAGVLGMGVLVQSSPILMSIARWGGAAFLLCYGLRSWAAMLRRNTLQVEVQPEAVSALRALLTIMAISLLNPHVYLDTVVLLGSIGGSYPLPMQPSFILGAATASLLWFSVLGFAAQALSRYLSRPIAWQWIDGITGGTMLFLAGSLVMS</sequence>
<feature type="transmembrane region" description="Helical" evidence="6">
    <location>
        <begin position="70"/>
        <end position="88"/>
    </location>
</feature>
<dbReference type="Proteomes" id="UP000504844">
    <property type="component" value="Chromosome"/>
</dbReference>
<dbReference type="Pfam" id="PF01810">
    <property type="entry name" value="LysE"/>
    <property type="match status" value="1"/>
</dbReference>
<evidence type="ECO:0000256" key="6">
    <source>
        <dbReference type="SAM" id="Phobius"/>
    </source>
</evidence>
<feature type="transmembrane region" description="Helical" evidence="6">
    <location>
        <begin position="182"/>
        <end position="203"/>
    </location>
</feature>
<protein>
    <submittedName>
        <fullName evidence="7">Amino acid transporter</fullName>
    </submittedName>
</protein>
<name>A0A6M8SVA3_9NEIS</name>
<proteinExistence type="predicted"/>
<evidence type="ECO:0000256" key="1">
    <source>
        <dbReference type="ARBA" id="ARBA00004651"/>
    </source>
</evidence>
<feature type="transmembrane region" description="Helical" evidence="6">
    <location>
        <begin position="109"/>
        <end position="130"/>
    </location>
</feature>
<keyword evidence="2" id="KW-1003">Cell membrane</keyword>
<evidence type="ECO:0000256" key="2">
    <source>
        <dbReference type="ARBA" id="ARBA00022475"/>
    </source>
</evidence>
<evidence type="ECO:0000256" key="4">
    <source>
        <dbReference type="ARBA" id="ARBA00022989"/>
    </source>
</evidence>
<dbReference type="InterPro" id="IPR001123">
    <property type="entry name" value="LeuE-type"/>
</dbReference>
<gene>
    <name evidence="7" type="ORF">HQN60_03765</name>
</gene>
<feature type="transmembrane region" description="Helical" evidence="6">
    <location>
        <begin position="6"/>
        <end position="28"/>
    </location>
</feature>
<dbReference type="PANTHER" id="PTHR30086">
    <property type="entry name" value="ARGININE EXPORTER PROTEIN ARGO"/>
    <property type="match status" value="1"/>
</dbReference>
<evidence type="ECO:0000313" key="8">
    <source>
        <dbReference type="Proteomes" id="UP000504844"/>
    </source>
</evidence>
<dbReference type="PANTHER" id="PTHR30086:SF20">
    <property type="entry name" value="ARGININE EXPORTER PROTEIN ARGO-RELATED"/>
    <property type="match status" value="1"/>
</dbReference>
<dbReference type="GO" id="GO:0005886">
    <property type="term" value="C:plasma membrane"/>
    <property type="evidence" value="ECO:0007669"/>
    <property type="project" value="UniProtKB-SubCell"/>
</dbReference>
<feature type="transmembrane region" description="Helical" evidence="6">
    <location>
        <begin position="150"/>
        <end position="170"/>
    </location>
</feature>
<reference evidence="7 8" key="1">
    <citation type="submission" date="2020-05" db="EMBL/GenBank/DDBJ databases">
        <title>Complete genome sequence of Deefgea sp. D17.</title>
        <authorList>
            <person name="Bae J.-W."/>
            <person name="Han J.E."/>
        </authorList>
    </citation>
    <scope>NUCLEOTIDE SEQUENCE [LARGE SCALE GENOMIC DNA]</scope>
    <source>
        <strain evidence="7 8">D17</strain>
    </source>
</reference>
<accession>A0A6M8SVA3</accession>